<evidence type="ECO:0000256" key="6">
    <source>
        <dbReference type="ARBA" id="ARBA00022840"/>
    </source>
</evidence>
<evidence type="ECO:0000256" key="9">
    <source>
        <dbReference type="SAM" id="Phobius"/>
    </source>
</evidence>
<organism evidence="11 12">
    <name type="scientific">Nematocida displodere</name>
    <dbReference type="NCBI Taxonomy" id="1805483"/>
    <lineage>
        <taxon>Eukaryota</taxon>
        <taxon>Fungi</taxon>
        <taxon>Fungi incertae sedis</taxon>
        <taxon>Microsporidia</taxon>
        <taxon>Nematocida</taxon>
    </lineage>
</organism>
<dbReference type="GeneID" id="93647875"/>
<accession>A0A177EDT4</accession>
<evidence type="ECO:0000259" key="10">
    <source>
        <dbReference type="PROSITE" id="PS50011"/>
    </source>
</evidence>
<evidence type="ECO:0000313" key="11">
    <source>
        <dbReference type="EMBL" id="OAG29978.1"/>
    </source>
</evidence>
<gene>
    <name evidence="11" type="ORF">NEDG_01525</name>
</gene>
<dbReference type="VEuPathDB" id="MicrosporidiaDB:NEDG_01525"/>
<evidence type="ECO:0000313" key="12">
    <source>
        <dbReference type="Proteomes" id="UP000185944"/>
    </source>
</evidence>
<dbReference type="PROSITE" id="PS50011">
    <property type="entry name" value="PROTEIN_KINASE_DOM"/>
    <property type="match status" value="1"/>
</dbReference>
<proteinExistence type="inferred from homology"/>
<dbReference type="SUPFAM" id="SSF56112">
    <property type="entry name" value="Protein kinase-like (PK-like)"/>
    <property type="match status" value="1"/>
</dbReference>
<evidence type="ECO:0000256" key="2">
    <source>
        <dbReference type="ARBA" id="ARBA00022527"/>
    </source>
</evidence>
<dbReference type="PANTHER" id="PTHR48012:SF10">
    <property type="entry name" value="FI20177P1"/>
    <property type="match status" value="1"/>
</dbReference>
<keyword evidence="12" id="KW-1185">Reference proteome</keyword>
<evidence type="ECO:0000256" key="3">
    <source>
        <dbReference type="ARBA" id="ARBA00022679"/>
    </source>
</evidence>
<dbReference type="InterPro" id="IPR000719">
    <property type="entry name" value="Prot_kinase_dom"/>
</dbReference>
<keyword evidence="9" id="KW-0812">Transmembrane</keyword>
<keyword evidence="4" id="KW-0547">Nucleotide-binding</keyword>
<evidence type="ECO:0000256" key="1">
    <source>
        <dbReference type="ARBA" id="ARBA00008874"/>
    </source>
</evidence>
<dbReference type="GO" id="GO:0005524">
    <property type="term" value="F:ATP binding"/>
    <property type="evidence" value="ECO:0007669"/>
    <property type="project" value="UniProtKB-KW"/>
</dbReference>
<comment type="catalytic activity">
    <reaction evidence="8">
        <text>L-seryl-[protein] + ATP = O-phospho-L-seryl-[protein] + ADP + H(+)</text>
        <dbReference type="Rhea" id="RHEA:17989"/>
        <dbReference type="Rhea" id="RHEA-COMP:9863"/>
        <dbReference type="Rhea" id="RHEA-COMP:11604"/>
        <dbReference type="ChEBI" id="CHEBI:15378"/>
        <dbReference type="ChEBI" id="CHEBI:29999"/>
        <dbReference type="ChEBI" id="CHEBI:30616"/>
        <dbReference type="ChEBI" id="CHEBI:83421"/>
        <dbReference type="ChEBI" id="CHEBI:456216"/>
        <dbReference type="EC" id="2.7.11.1"/>
    </reaction>
</comment>
<feature type="domain" description="Protein kinase" evidence="10">
    <location>
        <begin position="77"/>
        <end position="381"/>
    </location>
</feature>
<sequence>MVFTHRLNQGKSSLTGELKRKKVVLLVVVQIAIILSLLYFLFQRKNNLILMPENAVYFGDLLEVLEEIDDEVDICQLHKTKKLQNLAFANINTIPHLIPIRMSERTAVFRYTGDVEELFIRNKLHKMWTKDQDLIIKRVILKLENKPEEEEISLEMENKYVMTSYLSYRTLFKNALDETQDILWLFMEPLAFKLSPREIDRDEEKIRVILKDILHGLKYLHSKGIMHLDLKLANVMGNYSEEDKRVVYKIIDFGFSRRIGIFLPEIVFPGRSYGTFPYKAPEVWTQSIHSFSSDIWSLGMMAVFMANRDTSFFQKRDQDGIKRTGEGAKDYTKYRKFIEGNLYIPIHEGTTPEFVAFIHLCLDRDRHSRAKIETLLAHPFMLGKKLSPKETKQVLLQYFV</sequence>
<dbReference type="InterPro" id="IPR050629">
    <property type="entry name" value="STE20/SPS1-PAK"/>
</dbReference>
<dbReference type="Proteomes" id="UP000185944">
    <property type="component" value="Unassembled WGS sequence"/>
</dbReference>
<dbReference type="STRING" id="1805483.A0A177EDT4"/>
<keyword evidence="9" id="KW-1133">Transmembrane helix</keyword>
<dbReference type="Pfam" id="PF00069">
    <property type="entry name" value="Pkinase"/>
    <property type="match status" value="1"/>
</dbReference>
<keyword evidence="3" id="KW-0808">Transferase</keyword>
<dbReference type="InterPro" id="IPR011009">
    <property type="entry name" value="Kinase-like_dom_sf"/>
</dbReference>
<name>A0A177EDT4_9MICR</name>
<dbReference type="GO" id="GO:0004674">
    <property type="term" value="F:protein serine/threonine kinase activity"/>
    <property type="evidence" value="ECO:0007669"/>
    <property type="project" value="UniProtKB-KW"/>
</dbReference>
<keyword evidence="6" id="KW-0067">ATP-binding</keyword>
<keyword evidence="5" id="KW-0418">Kinase</keyword>
<dbReference type="Gene3D" id="1.10.510.10">
    <property type="entry name" value="Transferase(Phosphotransferase) domain 1"/>
    <property type="match status" value="1"/>
</dbReference>
<dbReference type="AlphaFoldDB" id="A0A177EDT4"/>
<dbReference type="SMART" id="SM00220">
    <property type="entry name" value="S_TKc"/>
    <property type="match status" value="1"/>
</dbReference>
<protein>
    <recommendedName>
        <fullName evidence="10">Protein kinase domain-containing protein</fullName>
    </recommendedName>
</protein>
<dbReference type="OrthoDB" id="266718at2759"/>
<comment type="caution">
    <text evidence="11">The sequence shown here is derived from an EMBL/GenBank/DDBJ whole genome shotgun (WGS) entry which is preliminary data.</text>
</comment>
<dbReference type="GO" id="GO:0005737">
    <property type="term" value="C:cytoplasm"/>
    <property type="evidence" value="ECO:0007669"/>
    <property type="project" value="TreeGrafter"/>
</dbReference>
<evidence type="ECO:0000256" key="4">
    <source>
        <dbReference type="ARBA" id="ARBA00022741"/>
    </source>
</evidence>
<evidence type="ECO:0000256" key="5">
    <source>
        <dbReference type="ARBA" id="ARBA00022777"/>
    </source>
</evidence>
<keyword evidence="2" id="KW-0723">Serine/threonine-protein kinase</keyword>
<dbReference type="EMBL" id="LTDL01000038">
    <property type="protein sequence ID" value="OAG29978.1"/>
    <property type="molecule type" value="Genomic_DNA"/>
</dbReference>
<comment type="catalytic activity">
    <reaction evidence="7">
        <text>L-threonyl-[protein] + ATP = O-phospho-L-threonyl-[protein] + ADP + H(+)</text>
        <dbReference type="Rhea" id="RHEA:46608"/>
        <dbReference type="Rhea" id="RHEA-COMP:11060"/>
        <dbReference type="Rhea" id="RHEA-COMP:11605"/>
        <dbReference type="ChEBI" id="CHEBI:15378"/>
        <dbReference type="ChEBI" id="CHEBI:30013"/>
        <dbReference type="ChEBI" id="CHEBI:30616"/>
        <dbReference type="ChEBI" id="CHEBI:61977"/>
        <dbReference type="ChEBI" id="CHEBI:456216"/>
        <dbReference type="EC" id="2.7.11.1"/>
    </reaction>
</comment>
<keyword evidence="9" id="KW-0472">Membrane</keyword>
<dbReference type="PANTHER" id="PTHR48012">
    <property type="entry name" value="STERILE20-LIKE KINASE, ISOFORM B-RELATED"/>
    <property type="match status" value="1"/>
</dbReference>
<evidence type="ECO:0000256" key="8">
    <source>
        <dbReference type="ARBA" id="ARBA00048679"/>
    </source>
</evidence>
<feature type="transmembrane region" description="Helical" evidence="9">
    <location>
        <begin position="23"/>
        <end position="42"/>
    </location>
</feature>
<reference evidence="11 12" key="1">
    <citation type="submission" date="2016-02" db="EMBL/GenBank/DDBJ databases">
        <title>Discovery of a natural microsporidian pathogen with a broad tissue tropism in Caenorhabditis elegans.</title>
        <authorList>
            <person name="Luallen R.J."/>
            <person name="Reinke A.W."/>
            <person name="Tong L."/>
            <person name="Botts M.R."/>
            <person name="Felix M.-A."/>
            <person name="Troemel E.R."/>
        </authorList>
    </citation>
    <scope>NUCLEOTIDE SEQUENCE [LARGE SCALE GENOMIC DNA]</scope>
    <source>
        <strain evidence="11 12">JUm2807</strain>
    </source>
</reference>
<evidence type="ECO:0000256" key="7">
    <source>
        <dbReference type="ARBA" id="ARBA00047899"/>
    </source>
</evidence>
<dbReference type="RefSeq" id="XP_067544530.1">
    <property type="nucleotide sequence ID" value="XM_067688943.1"/>
</dbReference>
<comment type="similarity">
    <text evidence="1">Belongs to the protein kinase superfamily. STE Ser/Thr protein kinase family. STE20 subfamily.</text>
</comment>